<name>A0A6B0TY17_IXORI</name>
<protein>
    <submittedName>
        <fullName evidence="1">Putative secreted protein</fullName>
    </submittedName>
</protein>
<dbReference type="AlphaFoldDB" id="A0A6B0TY17"/>
<accession>A0A6B0TY17</accession>
<proteinExistence type="predicted"/>
<organism evidence="1">
    <name type="scientific">Ixodes ricinus</name>
    <name type="common">Common tick</name>
    <name type="synonym">Acarus ricinus</name>
    <dbReference type="NCBI Taxonomy" id="34613"/>
    <lineage>
        <taxon>Eukaryota</taxon>
        <taxon>Metazoa</taxon>
        <taxon>Ecdysozoa</taxon>
        <taxon>Arthropoda</taxon>
        <taxon>Chelicerata</taxon>
        <taxon>Arachnida</taxon>
        <taxon>Acari</taxon>
        <taxon>Parasitiformes</taxon>
        <taxon>Ixodida</taxon>
        <taxon>Ixodoidea</taxon>
        <taxon>Ixodidae</taxon>
        <taxon>Ixodinae</taxon>
        <taxon>Ixodes</taxon>
    </lineage>
</organism>
<dbReference type="EMBL" id="GIFC01002996">
    <property type="protein sequence ID" value="MXU85079.1"/>
    <property type="molecule type" value="Transcribed_RNA"/>
</dbReference>
<sequence>MMMRMLLLDYVWVLVWLLVKVLLRVRVLVEIVVPLLRRKWRWLLMLVWEEMRERRWLVPAALDGVTLGRIYEATTLRRHLWRYM</sequence>
<evidence type="ECO:0000313" key="1">
    <source>
        <dbReference type="EMBL" id="MXU85079.1"/>
    </source>
</evidence>
<reference evidence="1" key="1">
    <citation type="submission" date="2019-12" db="EMBL/GenBank/DDBJ databases">
        <title>An insight into the sialome of adult female Ixodes ricinus ticks feeding for 6 days.</title>
        <authorList>
            <person name="Perner J."/>
            <person name="Ribeiro J.M.C."/>
        </authorList>
    </citation>
    <scope>NUCLEOTIDE SEQUENCE</scope>
    <source>
        <strain evidence="1">Semi-engorged</strain>
        <tissue evidence="1">Salivary glands</tissue>
    </source>
</reference>